<keyword evidence="3" id="KW-1185">Reference proteome</keyword>
<evidence type="ECO:0000256" key="1">
    <source>
        <dbReference type="SAM" id="MobiDB-lite"/>
    </source>
</evidence>
<dbReference type="EMBL" id="CADCXU010016865">
    <property type="protein sequence ID" value="CAB0005911.1"/>
    <property type="molecule type" value="Genomic_DNA"/>
</dbReference>
<proteinExistence type="predicted"/>
<sequence length="89" mass="9778">MKSTYVKQQRPPMADESGKVTIIVRPVGGSVRAMCRPDPRMGSPPPDREEGSPCNCTRRRALAALNRSVSDPRRQRRSGSGRSAEDALQ</sequence>
<accession>A0A6H5GTG1</accession>
<dbReference type="Proteomes" id="UP000479000">
    <property type="component" value="Unassembled WGS sequence"/>
</dbReference>
<gene>
    <name evidence="2" type="ORF">NTEN_LOCUS11388</name>
</gene>
<organism evidence="2 3">
    <name type="scientific">Nesidiocoris tenuis</name>
    <dbReference type="NCBI Taxonomy" id="355587"/>
    <lineage>
        <taxon>Eukaryota</taxon>
        <taxon>Metazoa</taxon>
        <taxon>Ecdysozoa</taxon>
        <taxon>Arthropoda</taxon>
        <taxon>Hexapoda</taxon>
        <taxon>Insecta</taxon>
        <taxon>Pterygota</taxon>
        <taxon>Neoptera</taxon>
        <taxon>Paraneoptera</taxon>
        <taxon>Hemiptera</taxon>
        <taxon>Heteroptera</taxon>
        <taxon>Panheteroptera</taxon>
        <taxon>Cimicomorpha</taxon>
        <taxon>Miridae</taxon>
        <taxon>Dicyphina</taxon>
        <taxon>Nesidiocoris</taxon>
    </lineage>
</organism>
<dbReference type="AlphaFoldDB" id="A0A6H5GTG1"/>
<reference evidence="2 3" key="1">
    <citation type="submission" date="2020-02" db="EMBL/GenBank/DDBJ databases">
        <authorList>
            <person name="Ferguson B K."/>
        </authorList>
    </citation>
    <scope>NUCLEOTIDE SEQUENCE [LARGE SCALE GENOMIC DNA]</scope>
</reference>
<name>A0A6H5GTG1_9HEMI</name>
<evidence type="ECO:0000313" key="3">
    <source>
        <dbReference type="Proteomes" id="UP000479000"/>
    </source>
</evidence>
<feature type="non-terminal residue" evidence="2">
    <location>
        <position position="89"/>
    </location>
</feature>
<protein>
    <submittedName>
        <fullName evidence="2">Uncharacterized protein</fullName>
    </submittedName>
</protein>
<evidence type="ECO:0000313" key="2">
    <source>
        <dbReference type="EMBL" id="CAB0005911.1"/>
    </source>
</evidence>
<feature type="region of interest" description="Disordered" evidence="1">
    <location>
        <begin position="31"/>
        <end position="89"/>
    </location>
</feature>